<proteinExistence type="predicted"/>
<dbReference type="EMBL" id="QORK01000009">
    <property type="protein sequence ID" value="TFF82410.1"/>
    <property type="molecule type" value="Genomic_DNA"/>
</dbReference>
<dbReference type="AlphaFoldDB" id="A0A5F0KCX7"/>
<evidence type="ECO:0000313" key="2">
    <source>
        <dbReference type="EMBL" id="TFF82410.1"/>
    </source>
</evidence>
<name>A0A5F0KCX7_9GAMM</name>
<keyword evidence="3" id="KW-1185">Reference proteome</keyword>
<sequence>MGFKVVSLKGYFFDMFLSYKIERPVVKPFEADTKMAINSISDVVDKIYDFSVEIEDAKHKYLLKNKIGSMTLAGLHEIDKISLEEVIRSKLSNSYIYNLKHLHEHNTMLFNIIVEIENSERYAVRLLAALEYKPILKVLRLVTLY</sequence>
<evidence type="ECO:0000313" key="1">
    <source>
        <dbReference type="EMBL" id="TFF78170.1"/>
    </source>
</evidence>
<organism evidence="2 4">
    <name type="scientific">Aeromonas taiwanensis</name>
    <dbReference type="NCBI Taxonomy" id="633417"/>
    <lineage>
        <taxon>Bacteria</taxon>
        <taxon>Pseudomonadati</taxon>
        <taxon>Pseudomonadota</taxon>
        <taxon>Gammaproteobacteria</taxon>
        <taxon>Aeromonadales</taxon>
        <taxon>Aeromonadaceae</taxon>
        <taxon>Aeromonas</taxon>
    </lineage>
</organism>
<protein>
    <submittedName>
        <fullName evidence="2">Uncharacterized protein</fullName>
    </submittedName>
</protein>
<reference evidence="2 4" key="1">
    <citation type="submission" date="2018-06" db="EMBL/GenBank/DDBJ databases">
        <title>Occurrence of a novel blaKPC-2- and qnrS2- harbouring IncP6 plasmid from Aeromonas taiwanensis isolates recovered from the river sediments.</title>
        <authorList>
            <person name="Zheng B."/>
            <person name="Yu X."/>
            <person name="Xiao Y."/>
        </authorList>
    </citation>
    <scope>NUCLEOTIDE SEQUENCE [LARGE SCALE GENOMIC DNA]</scope>
    <source>
        <strain evidence="1 3">1713</strain>
        <strain evidence="2 4">198</strain>
    </source>
</reference>
<dbReference type="Proteomes" id="UP000297720">
    <property type="component" value="Unassembled WGS sequence"/>
</dbReference>
<gene>
    <name evidence="1" type="ORF">DRM93_06700</name>
    <name evidence="2" type="ORF">DRM94_06700</name>
</gene>
<dbReference type="Proteomes" id="UP000297914">
    <property type="component" value="Unassembled WGS sequence"/>
</dbReference>
<accession>A0A5F0KCX7</accession>
<evidence type="ECO:0000313" key="3">
    <source>
        <dbReference type="Proteomes" id="UP000297720"/>
    </source>
</evidence>
<comment type="caution">
    <text evidence="2">The sequence shown here is derived from an EMBL/GenBank/DDBJ whole genome shotgun (WGS) entry which is preliminary data.</text>
</comment>
<evidence type="ECO:0000313" key="4">
    <source>
        <dbReference type="Proteomes" id="UP000297914"/>
    </source>
</evidence>
<dbReference type="EMBL" id="QORL01000009">
    <property type="protein sequence ID" value="TFF78170.1"/>
    <property type="molecule type" value="Genomic_DNA"/>
</dbReference>